<organism evidence="7 8">
    <name type="scientific">Caulobacter henricii</name>
    <dbReference type="NCBI Taxonomy" id="69395"/>
    <lineage>
        <taxon>Bacteria</taxon>
        <taxon>Pseudomonadati</taxon>
        <taxon>Pseudomonadota</taxon>
        <taxon>Alphaproteobacteria</taxon>
        <taxon>Caulobacterales</taxon>
        <taxon>Caulobacteraceae</taxon>
        <taxon>Caulobacter</taxon>
    </lineage>
</organism>
<proteinExistence type="predicted"/>
<dbReference type="Pfam" id="PF00535">
    <property type="entry name" value="Glycos_transf_2"/>
    <property type="match status" value="1"/>
</dbReference>
<comment type="subcellular location">
    <subcellularLocation>
        <location evidence="1">Cell membrane</location>
    </subcellularLocation>
</comment>
<evidence type="ECO:0000256" key="1">
    <source>
        <dbReference type="ARBA" id="ARBA00004236"/>
    </source>
</evidence>
<dbReference type="KEGG" id="chq:AQ619_09380"/>
<keyword evidence="3" id="KW-0328">Glycosyltransferase</keyword>
<dbReference type="RefSeq" id="WP_062146647.1">
    <property type="nucleotide sequence ID" value="NZ_JBHSET010000001.1"/>
</dbReference>
<evidence type="ECO:0000256" key="5">
    <source>
        <dbReference type="ARBA" id="ARBA00023136"/>
    </source>
</evidence>
<evidence type="ECO:0000313" key="7">
    <source>
        <dbReference type="EMBL" id="ALL13546.1"/>
    </source>
</evidence>
<dbReference type="STRING" id="69395.AQ619_09380"/>
<name>A0A0N7JHJ2_9CAUL</name>
<sequence length="162" mass="17420">MITVVIPTRDSARLIGPCLTSLVAAAVDGLVREVVLADGGSTDGTLEIAEDCGARVVSAADGLGLGLAEACDRPRGEWLMLLEPNALLPEGWRQVVEKQVNAGWDRAVSLGRPGVSWFRRPFTPPQGLLLSARLYQARGGFRSGDRDFARLIKAVGARRLNW</sequence>
<evidence type="ECO:0000256" key="3">
    <source>
        <dbReference type="ARBA" id="ARBA00022676"/>
    </source>
</evidence>
<dbReference type="AlphaFoldDB" id="A0A0N7JHJ2"/>
<keyword evidence="8" id="KW-1185">Reference proteome</keyword>
<protein>
    <recommendedName>
        <fullName evidence="6">Glycosyltransferase 2-like domain-containing protein</fullName>
    </recommendedName>
</protein>
<dbReference type="GO" id="GO:0016757">
    <property type="term" value="F:glycosyltransferase activity"/>
    <property type="evidence" value="ECO:0007669"/>
    <property type="project" value="UniProtKB-KW"/>
</dbReference>
<gene>
    <name evidence="7" type="ORF">AQ619_09380</name>
</gene>
<keyword evidence="2" id="KW-1003">Cell membrane</keyword>
<feature type="domain" description="Glycosyltransferase 2-like" evidence="6">
    <location>
        <begin position="3"/>
        <end position="130"/>
    </location>
</feature>
<dbReference type="InterPro" id="IPR029044">
    <property type="entry name" value="Nucleotide-diphossugar_trans"/>
</dbReference>
<keyword evidence="4" id="KW-0808">Transferase</keyword>
<dbReference type="GO" id="GO:0005886">
    <property type="term" value="C:plasma membrane"/>
    <property type="evidence" value="ECO:0007669"/>
    <property type="project" value="UniProtKB-SubCell"/>
</dbReference>
<evidence type="ECO:0000259" key="6">
    <source>
        <dbReference type="Pfam" id="PF00535"/>
    </source>
</evidence>
<dbReference type="Gene3D" id="3.90.550.10">
    <property type="entry name" value="Spore Coat Polysaccharide Biosynthesis Protein SpsA, Chain A"/>
    <property type="match status" value="1"/>
</dbReference>
<keyword evidence="5" id="KW-0472">Membrane</keyword>
<accession>A0A0N7JHJ2</accession>
<dbReference type="Proteomes" id="UP000056905">
    <property type="component" value="Chromosome"/>
</dbReference>
<evidence type="ECO:0000313" key="8">
    <source>
        <dbReference type="Proteomes" id="UP000056905"/>
    </source>
</evidence>
<dbReference type="InterPro" id="IPR001173">
    <property type="entry name" value="Glyco_trans_2-like"/>
</dbReference>
<evidence type="ECO:0000256" key="4">
    <source>
        <dbReference type="ARBA" id="ARBA00022679"/>
    </source>
</evidence>
<dbReference type="PANTHER" id="PTHR43646">
    <property type="entry name" value="GLYCOSYLTRANSFERASE"/>
    <property type="match status" value="1"/>
</dbReference>
<reference evidence="7 8" key="1">
    <citation type="submission" date="2015-10" db="EMBL/GenBank/DDBJ databases">
        <title>Conservation of the essential genome among Caulobacter and Brevundimonas species.</title>
        <authorList>
            <person name="Scott D."/>
            <person name="Ely B."/>
        </authorList>
    </citation>
    <scope>NUCLEOTIDE SEQUENCE [LARGE SCALE GENOMIC DNA]</scope>
    <source>
        <strain evidence="7 8">CB4</strain>
    </source>
</reference>
<dbReference type="PANTHER" id="PTHR43646:SF2">
    <property type="entry name" value="GLYCOSYLTRANSFERASE 2-LIKE DOMAIN-CONTAINING PROTEIN"/>
    <property type="match status" value="1"/>
</dbReference>
<dbReference type="SUPFAM" id="SSF53448">
    <property type="entry name" value="Nucleotide-diphospho-sugar transferases"/>
    <property type="match status" value="1"/>
</dbReference>
<dbReference type="EMBL" id="CP013002">
    <property type="protein sequence ID" value="ALL13546.1"/>
    <property type="molecule type" value="Genomic_DNA"/>
</dbReference>
<evidence type="ECO:0000256" key="2">
    <source>
        <dbReference type="ARBA" id="ARBA00022475"/>
    </source>
</evidence>